<organism evidence="1 2">
    <name type="scientific">Escherichia coli</name>
    <dbReference type="NCBI Taxonomy" id="562"/>
    <lineage>
        <taxon>Bacteria</taxon>
        <taxon>Pseudomonadati</taxon>
        <taxon>Pseudomonadota</taxon>
        <taxon>Gammaproteobacteria</taxon>
        <taxon>Enterobacterales</taxon>
        <taxon>Enterobacteriaceae</taxon>
        <taxon>Escherichia</taxon>
    </lineage>
</organism>
<reference evidence="1 2" key="1">
    <citation type="submission" date="2020-01" db="EMBL/GenBank/DDBJ databases">
        <title>Dynamics of blaIMP-6 dissemination in carbapenem resistant Enterobacteriacea isolated from regional surveillance in Osaka, Japan.</title>
        <authorList>
            <person name="Abe R."/>
            <person name="Akeda Y."/>
            <person name="Sugawara Y."/>
            <person name="Yamamoto N."/>
            <person name="Tomono K."/>
            <person name="Takeuchi D."/>
            <person name="Kawahara R."/>
            <person name="Hamada S."/>
        </authorList>
    </citation>
    <scope>NUCLEOTIDE SEQUENCE [LARGE SCALE GENOMIC DNA]</scope>
    <source>
        <strain evidence="1 2">E300</strain>
    </source>
</reference>
<proteinExistence type="predicted"/>
<evidence type="ECO:0000313" key="2">
    <source>
        <dbReference type="Proteomes" id="UP000467488"/>
    </source>
</evidence>
<gene>
    <name evidence="1" type="ORF">EIMP300_11340</name>
</gene>
<accession>A0A8S0FJ79</accession>
<dbReference type="AlphaFoldDB" id="A0A8S0FJ79"/>
<sequence length="51" mass="6019">MPGFVTLLNKYIAGEIHIEHEKIPASIDKFYQSKYYDRLHNIIISAISRRK</sequence>
<dbReference type="Proteomes" id="UP000467488">
    <property type="component" value="Chromosome"/>
</dbReference>
<evidence type="ECO:0000313" key="1">
    <source>
        <dbReference type="EMBL" id="BBU79734.1"/>
    </source>
</evidence>
<protein>
    <submittedName>
        <fullName evidence="1">Uncharacterized protein</fullName>
    </submittedName>
</protein>
<dbReference type="EMBL" id="AP022360">
    <property type="protein sequence ID" value="BBU79734.1"/>
    <property type="molecule type" value="Genomic_DNA"/>
</dbReference>
<name>A0A8S0FJ79_ECOLX</name>